<protein>
    <submittedName>
        <fullName evidence="1">Uncharacterized protein</fullName>
    </submittedName>
</protein>
<dbReference type="OrthoDB" id="10408194at2759"/>
<name>A0A8A1MJF1_AJECA</name>
<evidence type="ECO:0000313" key="2">
    <source>
        <dbReference type="Proteomes" id="UP000663671"/>
    </source>
</evidence>
<dbReference type="Proteomes" id="UP000663671">
    <property type="component" value="Chromosome 6"/>
</dbReference>
<reference evidence="1" key="1">
    <citation type="submission" date="2021-01" db="EMBL/GenBank/DDBJ databases">
        <title>Chromosome-level genome assembly of a human fungal pathogen reveals clustering of transcriptionally co-regulated genes.</title>
        <authorList>
            <person name="Voorhies M."/>
            <person name="Cohen S."/>
            <person name="Shea T.P."/>
            <person name="Petrus S."/>
            <person name="Munoz J.F."/>
            <person name="Poplawski S."/>
            <person name="Goldman W.E."/>
            <person name="Michael T."/>
            <person name="Cuomo C.A."/>
            <person name="Sil A."/>
            <person name="Beyhan S."/>
        </authorList>
    </citation>
    <scope>NUCLEOTIDE SEQUENCE</scope>
    <source>
        <strain evidence="1">WU24</strain>
    </source>
</reference>
<dbReference type="EMBL" id="CP069116">
    <property type="protein sequence ID" value="QSS66718.1"/>
    <property type="molecule type" value="Genomic_DNA"/>
</dbReference>
<sequence length="112" mass="12433">MSETPFLLPRDSDAKYLGCFTVRKLRFPQISTTWAMVRPKDCPSISQDVMTYGKLSANAPQNVAYKPGKLNAIALYCTRGGSPLILQSNGTIYGPGRQHTCNISRNPYSYEP</sequence>
<dbReference type="VEuPathDB" id="FungiDB:I7I51_02927"/>
<organism evidence="1 2">
    <name type="scientific">Ajellomyces capsulatus</name>
    <name type="common">Darling's disease fungus</name>
    <name type="synonym">Histoplasma capsulatum</name>
    <dbReference type="NCBI Taxonomy" id="5037"/>
    <lineage>
        <taxon>Eukaryota</taxon>
        <taxon>Fungi</taxon>
        <taxon>Dikarya</taxon>
        <taxon>Ascomycota</taxon>
        <taxon>Pezizomycotina</taxon>
        <taxon>Eurotiomycetes</taxon>
        <taxon>Eurotiomycetidae</taxon>
        <taxon>Onygenales</taxon>
        <taxon>Ajellomycetaceae</taxon>
        <taxon>Histoplasma</taxon>
    </lineage>
</organism>
<evidence type="ECO:0000313" key="1">
    <source>
        <dbReference type="EMBL" id="QSS66718.1"/>
    </source>
</evidence>
<proteinExistence type="predicted"/>
<accession>A0A8A1MJF1</accession>
<dbReference type="AlphaFoldDB" id="A0A8A1MJF1"/>
<gene>
    <name evidence="1" type="ORF">I7I51_02927</name>
</gene>